<dbReference type="InterPro" id="IPR016174">
    <property type="entry name" value="Di-haem_cyt_TM"/>
</dbReference>
<dbReference type="PANTHER" id="PTHR30529:SF1">
    <property type="entry name" value="CYTOCHROME B561 HOMOLOG 2"/>
    <property type="match status" value="1"/>
</dbReference>
<dbReference type="SUPFAM" id="SSF81342">
    <property type="entry name" value="Transmembrane di-heme cytochromes"/>
    <property type="match status" value="1"/>
</dbReference>
<evidence type="ECO:0000256" key="9">
    <source>
        <dbReference type="ARBA" id="ARBA00022989"/>
    </source>
</evidence>
<evidence type="ECO:0000313" key="16">
    <source>
        <dbReference type="Proteomes" id="UP001242045"/>
    </source>
</evidence>
<dbReference type="Proteomes" id="UP001242045">
    <property type="component" value="Unassembled WGS sequence"/>
</dbReference>
<feature type="transmembrane region" description="Helical" evidence="13">
    <location>
        <begin position="156"/>
        <end position="177"/>
    </location>
</feature>
<evidence type="ECO:0000256" key="3">
    <source>
        <dbReference type="ARBA" id="ARBA00022448"/>
    </source>
</evidence>
<evidence type="ECO:0000256" key="11">
    <source>
        <dbReference type="ARBA" id="ARBA00023136"/>
    </source>
</evidence>
<dbReference type="InterPro" id="IPR011577">
    <property type="entry name" value="Cyt_b561_bac/Ni-Hgenase"/>
</dbReference>
<dbReference type="GO" id="GO:0005886">
    <property type="term" value="C:plasma membrane"/>
    <property type="evidence" value="ECO:0007669"/>
    <property type="project" value="UniProtKB-SubCell"/>
</dbReference>
<evidence type="ECO:0000256" key="10">
    <source>
        <dbReference type="ARBA" id="ARBA00023004"/>
    </source>
</evidence>
<comment type="caution">
    <text evidence="15">The sequence shown here is derived from an EMBL/GenBank/DDBJ whole genome shotgun (WGS) entry which is preliminary data.</text>
</comment>
<dbReference type="Pfam" id="PF01292">
    <property type="entry name" value="Ni_hydr_CYTB"/>
    <property type="match status" value="1"/>
</dbReference>
<dbReference type="GO" id="GO:0046872">
    <property type="term" value="F:metal ion binding"/>
    <property type="evidence" value="ECO:0007669"/>
    <property type="project" value="UniProtKB-KW"/>
</dbReference>
<keyword evidence="5" id="KW-0349">Heme</keyword>
<keyword evidence="3" id="KW-0813">Transport</keyword>
<dbReference type="GO" id="GO:0009055">
    <property type="term" value="F:electron transfer activity"/>
    <property type="evidence" value="ECO:0007669"/>
    <property type="project" value="InterPro"/>
</dbReference>
<organism evidence="15 16">
    <name type="scientific">Variovorax boronicumulans</name>
    <dbReference type="NCBI Taxonomy" id="436515"/>
    <lineage>
        <taxon>Bacteria</taxon>
        <taxon>Pseudomonadati</taxon>
        <taxon>Pseudomonadota</taxon>
        <taxon>Betaproteobacteria</taxon>
        <taxon>Burkholderiales</taxon>
        <taxon>Comamonadaceae</taxon>
        <taxon>Variovorax</taxon>
    </lineage>
</organism>
<sequence>MSADTPLPPLSAVARGQRYGTAAIVLHWLLAAMIVGSLGVGLYMTGLPFSPLRIKLYNWHKWAGVTILLLSAVRLLWRLAHRPPPVPAQVLAAMPRWQIAGYRASHAAMYLLFFAVPLFGWAYTSALGIPVVWFGVLPLPDFVPVDKDLAEAILKPLHKGSAFTLAAVALLHVAAALKHHWIDRDGLLQRMWPEPREPRHPRH</sequence>
<keyword evidence="9 13" id="KW-1133">Transmembrane helix</keyword>
<evidence type="ECO:0000256" key="6">
    <source>
        <dbReference type="ARBA" id="ARBA00022692"/>
    </source>
</evidence>
<evidence type="ECO:0000259" key="14">
    <source>
        <dbReference type="Pfam" id="PF01292"/>
    </source>
</evidence>
<dbReference type="Gene3D" id="1.20.950.20">
    <property type="entry name" value="Transmembrane di-heme cytochromes, Chain C"/>
    <property type="match status" value="1"/>
</dbReference>
<evidence type="ECO:0000256" key="4">
    <source>
        <dbReference type="ARBA" id="ARBA00022475"/>
    </source>
</evidence>
<dbReference type="AlphaFoldDB" id="A0AAW8CYZ8"/>
<comment type="cofactor">
    <cofactor evidence="1">
        <name>heme b</name>
        <dbReference type="ChEBI" id="CHEBI:60344"/>
    </cofactor>
</comment>
<feature type="transmembrane region" description="Helical" evidence="13">
    <location>
        <begin position="21"/>
        <end position="44"/>
    </location>
</feature>
<evidence type="ECO:0000256" key="13">
    <source>
        <dbReference type="SAM" id="Phobius"/>
    </source>
</evidence>
<gene>
    <name evidence="15" type="ORF">J2W31_005729</name>
</gene>
<dbReference type="RefSeq" id="WP_307686865.1">
    <property type="nucleotide sequence ID" value="NZ_JAUSRD010000019.1"/>
</dbReference>
<feature type="domain" description="Cytochrome b561 bacterial/Ni-hydrogenase" evidence="14">
    <location>
        <begin position="18"/>
        <end position="193"/>
    </location>
</feature>
<protein>
    <submittedName>
        <fullName evidence="15">Cytochrome b561</fullName>
    </submittedName>
</protein>
<evidence type="ECO:0000313" key="15">
    <source>
        <dbReference type="EMBL" id="MDP9896593.1"/>
    </source>
</evidence>
<dbReference type="InterPro" id="IPR052168">
    <property type="entry name" value="Cytochrome_b561_oxidase"/>
</dbReference>
<keyword evidence="4" id="KW-1003">Cell membrane</keyword>
<dbReference type="EMBL" id="JAUSRD010000019">
    <property type="protein sequence ID" value="MDP9896593.1"/>
    <property type="molecule type" value="Genomic_DNA"/>
</dbReference>
<keyword evidence="8" id="KW-0249">Electron transport</keyword>
<keyword evidence="6 13" id="KW-0812">Transmembrane</keyword>
<dbReference type="GO" id="GO:0022904">
    <property type="term" value="P:respiratory electron transport chain"/>
    <property type="evidence" value="ECO:0007669"/>
    <property type="project" value="InterPro"/>
</dbReference>
<evidence type="ECO:0000256" key="12">
    <source>
        <dbReference type="ARBA" id="ARBA00037975"/>
    </source>
</evidence>
<evidence type="ECO:0000256" key="2">
    <source>
        <dbReference type="ARBA" id="ARBA00004651"/>
    </source>
</evidence>
<keyword evidence="7" id="KW-0479">Metal-binding</keyword>
<dbReference type="GO" id="GO:0020037">
    <property type="term" value="F:heme binding"/>
    <property type="evidence" value="ECO:0007669"/>
    <property type="project" value="TreeGrafter"/>
</dbReference>
<evidence type="ECO:0000256" key="1">
    <source>
        <dbReference type="ARBA" id="ARBA00001970"/>
    </source>
</evidence>
<comment type="subcellular location">
    <subcellularLocation>
        <location evidence="2">Cell membrane</location>
        <topology evidence="2">Multi-pass membrane protein</topology>
    </subcellularLocation>
</comment>
<dbReference type="PANTHER" id="PTHR30529">
    <property type="entry name" value="CYTOCHROME B561"/>
    <property type="match status" value="1"/>
</dbReference>
<proteinExistence type="inferred from homology"/>
<evidence type="ECO:0000256" key="7">
    <source>
        <dbReference type="ARBA" id="ARBA00022723"/>
    </source>
</evidence>
<comment type="similarity">
    <text evidence="12">Belongs to the cytochrome b561 family.</text>
</comment>
<name>A0AAW8CYZ8_9BURK</name>
<keyword evidence="11 13" id="KW-0472">Membrane</keyword>
<evidence type="ECO:0000256" key="8">
    <source>
        <dbReference type="ARBA" id="ARBA00022982"/>
    </source>
</evidence>
<evidence type="ECO:0000256" key="5">
    <source>
        <dbReference type="ARBA" id="ARBA00022617"/>
    </source>
</evidence>
<accession>A0AAW8CYZ8</accession>
<feature type="transmembrane region" description="Helical" evidence="13">
    <location>
        <begin position="110"/>
        <end position="136"/>
    </location>
</feature>
<keyword evidence="10" id="KW-0408">Iron</keyword>
<feature type="transmembrane region" description="Helical" evidence="13">
    <location>
        <begin position="59"/>
        <end position="77"/>
    </location>
</feature>
<reference evidence="15" key="1">
    <citation type="submission" date="2023-07" db="EMBL/GenBank/DDBJ databases">
        <title>Sorghum-associated microbial communities from plants grown in Nebraska, USA.</title>
        <authorList>
            <person name="Schachtman D."/>
        </authorList>
    </citation>
    <scope>NUCLEOTIDE SEQUENCE</scope>
    <source>
        <strain evidence="15">DS3754</strain>
    </source>
</reference>